<gene>
    <name evidence="1" type="ORF">ZMTM_08200</name>
</gene>
<dbReference type="AlphaFoldDB" id="A0A8D5G7B5"/>
<proteinExistence type="predicted"/>
<evidence type="ECO:0000313" key="1">
    <source>
        <dbReference type="EMBL" id="BCM24561.1"/>
    </source>
</evidence>
<accession>A0A8D5G7B5</accession>
<dbReference type="KEGG" id="mpau:ZMTM_08200"/>
<dbReference type="Proteomes" id="UP000826722">
    <property type="component" value="Chromosome"/>
</dbReference>
<dbReference type="RefSeq" id="WP_221765076.1">
    <property type="nucleotide sequence ID" value="NZ_AP024110.1"/>
</dbReference>
<keyword evidence="2" id="KW-1185">Reference proteome</keyword>
<sequence>MLAKRNPLCPICNEINGCAIASTGDLQAQCWCKQQNISIDVIAKVPESERNQSCICMNCAGNFALESSD</sequence>
<name>A0A8D5G7B5_9PROT</name>
<evidence type="ECO:0000313" key="2">
    <source>
        <dbReference type="Proteomes" id="UP000826722"/>
    </source>
</evidence>
<reference evidence="1" key="1">
    <citation type="journal article" date="2021" name="Arch. Microbiol.">
        <title>Methyloradius palustris gen. nov., sp. nov., a methanol-oxidizing bacterium isolated from snow.</title>
        <authorList>
            <person name="Miyadera T."/>
            <person name="Kojima H."/>
            <person name="Fukui M."/>
        </authorList>
    </citation>
    <scope>NUCLEOTIDE SEQUENCE</scope>
    <source>
        <strain evidence="1">Zm11</strain>
    </source>
</reference>
<dbReference type="EMBL" id="AP024110">
    <property type="protein sequence ID" value="BCM24561.1"/>
    <property type="molecule type" value="Genomic_DNA"/>
</dbReference>
<evidence type="ECO:0008006" key="3">
    <source>
        <dbReference type="Google" id="ProtNLM"/>
    </source>
</evidence>
<dbReference type="InterPro" id="IPR032720">
    <property type="entry name" value="Cys_rich_CWC"/>
</dbReference>
<protein>
    <recommendedName>
        <fullName evidence="3">Cysteine-rich CWC</fullName>
    </recommendedName>
</protein>
<organism evidence="1 2">
    <name type="scientific">Methyloradius palustris</name>
    <dbReference type="NCBI Taxonomy" id="2778876"/>
    <lineage>
        <taxon>Bacteria</taxon>
        <taxon>Pseudomonadati</taxon>
        <taxon>Pseudomonadota</taxon>
        <taxon>Betaproteobacteria</taxon>
        <taxon>Nitrosomonadales</taxon>
        <taxon>Methylophilaceae</taxon>
        <taxon>Methyloradius</taxon>
    </lineage>
</organism>
<dbReference type="Pfam" id="PF14375">
    <property type="entry name" value="Cys_rich_CWC"/>
    <property type="match status" value="1"/>
</dbReference>